<accession>A0A1G7N1H8</accession>
<evidence type="ECO:0000313" key="2">
    <source>
        <dbReference type="Proteomes" id="UP000199045"/>
    </source>
</evidence>
<protein>
    <submittedName>
        <fullName evidence="1">Uncharacterized protein</fullName>
    </submittedName>
</protein>
<evidence type="ECO:0000313" key="1">
    <source>
        <dbReference type="EMBL" id="SDF67903.1"/>
    </source>
</evidence>
<sequence>MLYHFCYKQNDNPGKKSMYLFIPTSNYFRGAWLRIYITRN</sequence>
<dbReference type="EMBL" id="FNBN01000002">
    <property type="protein sequence ID" value="SDF67903.1"/>
    <property type="molecule type" value="Genomic_DNA"/>
</dbReference>
<gene>
    <name evidence="1" type="ORF">SAMN04488121_102636</name>
</gene>
<reference evidence="1 2" key="1">
    <citation type="submission" date="2016-10" db="EMBL/GenBank/DDBJ databases">
        <authorList>
            <person name="de Groot N.N."/>
        </authorList>
    </citation>
    <scope>NUCLEOTIDE SEQUENCE [LARGE SCALE GENOMIC DNA]</scope>
    <source>
        <strain evidence="1 2">DSM 527</strain>
    </source>
</reference>
<proteinExistence type="predicted"/>
<dbReference type="Proteomes" id="UP000199045">
    <property type="component" value="Unassembled WGS sequence"/>
</dbReference>
<dbReference type="AlphaFoldDB" id="A0A1G7N1H8"/>
<organism evidence="1 2">
    <name type="scientific">Chitinophaga filiformis</name>
    <name type="common">Myxococcus filiformis</name>
    <name type="synonym">Flexibacter filiformis</name>
    <dbReference type="NCBI Taxonomy" id="104663"/>
    <lineage>
        <taxon>Bacteria</taxon>
        <taxon>Pseudomonadati</taxon>
        <taxon>Bacteroidota</taxon>
        <taxon>Chitinophagia</taxon>
        <taxon>Chitinophagales</taxon>
        <taxon>Chitinophagaceae</taxon>
        <taxon>Chitinophaga</taxon>
    </lineage>
</organism>
<name>A0A1G7N1H8_CHIFI</name>